<proteinExistence type="predicted"/>
<dbReference type="EMBL" id="HACG01032173">
    <property type="protein sequence ID" value="CEK79038.1"/>
    <property type="molecule type" value="Transcribed_RNA"/>
</dbReference>
<protein>
    <submittedName>
        <fullName evidence="1">Uncharacterized protein</fullName>
    </submittedName>
</protein>
<reference evidence="1" key="1">
    <citation type="submission" date="2014-12" db="EMBL/GenBank/DDBJ databases">
        <title>Insight into the proteome of Arion vulgaris.</title>
        <authorList>
            <person name="Aradska J."/>
            <person name="Bulat T."/>
            <person name="Smidak R."/>
            <person name="Sarate P."/>
            <person name="Gangsoo J."/>
            <person name="Sialana F."/>
            <person name="Bilban M."/>
            <person name="Lubec G."/>
        </authorList>
    </citation>
    <scope>NUCLEOTIDE SEQUENCE</scope>
    <source>
        <tissue evidence="1">Skin</tissue>
    </source>
</reference>
<evidence type="ECO:0000313" key="1">
    <source>
        <dbReference type="EMBL" id="CEK79038.1"/>
    </source>
</evidence>
<gene>
    <name evidence="1" type="primary">ORF113272</name>
</gene>
<sequence>MLLANFKYETWSPEFSNPFNEAINLVRVEVDFVQNDVILGNPSNSDDNSLKSSKC</sequence>
<organism evidence="1">
    <name type="scientific">Arion vulgaris</name>
    <dbReference type="NCBI Taxonomy" id="1028688"/>
    <lineage>
        <taxon>Eukaryota</taxon>
        <taxon>Metazoa</taxon>
        <taxon>Spiralia</taxon>
        <taxon>Lophotrochozoa</taxon>
        <taxon>Mollusca</taxon>
        <taxon>Gastropoda</taxon>
        <taxon>Heterobranchia</taxon>
        <taxon>Euthyneura</taxon>
        <taxon>Panpulmonata</taxon>
        <taxon>Eupulmonata</taxon>
        <taxon>Stylommatophora</taxon>
        <taxon>Helicina</taxon>
        <taxon>Arionoidea</taxon>
        <taxon>Arionidae</taxon>
        <taxon>Arion</taxon>
    </lineage>
</organism>
<dbReference type="AlphaFoldDB" id="A0A0B7AE55"/>
<name>A0A0B7AE55_9EUPU</name>
<accession>A0A0B7AE55</accession>